<evidence type="ECO:0000313" key="2">
    <source>
        <dbReference type="EMBL" id="EFW19333.1"/>
    </source>
</evidence>
<accession>E9D2B9</accession>
<keyword evidence="3" id="KW-1185">Reference proteome</keyword>
<proteinExistence type="predicted"/>
<reference evidence="3" key="2">
    <citation type="submission" date="2010-03" db="EMBL/GenBank/DDBJ databases">
        <title>The genome sequence of Coccidioides posadasii strain Silveira.</title>
        <authorList>
            <consortium name="The Broad Institute Genome Sequencing Center for Infectious Disease"/>
            <person name="Neafsey D."/>
            <person name="Orbach M."/>
            <person name="Henn M.R."/>
            <person name="Cole G.T."/>
            <person name="Galgiani J."/>
            <person name="Gardner M.J."/>
            <person name="Kirkland T.N."/>
            <person name="Taylor J.W."/>
            <person name="Young S.K."/>
            <person name="Zeng Q."/>
            <person name="Koehrsen M."/>
            <person name="Alvarado L."/>
            <person name="Berlin A."/>
            <person name="Borenstein D."/>
            <person name="Chapman S.B."/>
            <person name="Chen Z."/>
            <person name="Engels R."/>
            <person name="Freedman E."/>
            <person name="Gellesch M."/>
            <person name="Goldberg J."/>
            <person name="Griggs A."/>
            <person name="Gujja S."/>
            <person name="Heilman E."/>
            <person name="Heiman D."/>
            <person name="Howarth C."/>
            <person name="Jen D."/>
            <person name="Larson L."/>
            <person name="Mehta T."/>
            <person name="Neiman D."/>
            <person name="Park D."/>
            <person name="Pearson M."/>
            <person name="Richards J."/>
            <person name="Roberts A."/>
            <person name="Saif S."/>
            <person name="Shea T."/>
            <person name="Shenoy N."/>
            <person name="Sisk P."/>
            <person name="Stolte C."/>
            <person name="Sykes S."/>
            <person name="Walk T."/>
            <person name="White J."/>
            <person name="Yandava C."/>
            <person name="Haas B."/>
            <person name="Nusbaum C."/>
            <person name="Birren B."/>
        </authorList>
    </citation>
    <scope>NUCLEOTIDE SEQUENCE [LARGE SCALE GENOMIC DNA]</scope>
    <source>
        <strain evidence="3">RMSCC 757 / Silveira</strain>
    </source>
</reference>
<dbReference type="Proteomes" id="UP000002497">
    <property type="component" value="Unassembled WGS sequence"/>
</dbReference>
<gene>
    <name evidence="2" type="ORF">CPSG_03717</name>
</gene>
<dbReference type="AlphaFoldDB" id="E9D2B9"/>
<name>E9D2B9_COCPS</name>
<dbReference type="HOGENOM" id="CLU_1896026_0_0_1"/>
<dbReference type="EMBL" id="GL636490">
    <property type="protein sequence ID" value="EFW19333.1"/>
    <property type="molecule type" value="Genomic_DNA"/>
</dbReference>
<keyword evidence="1" id="KW-1133">Transmembrane helix</keyword>
<keyword evidence="1" id="KW-0472">Membrane</keyword>
<organism evidence="3">
    <name type="scientific">Coccidioides posadasii (strain RMSCC 757 / Silveira)</name>
    <name type="common">Valley fever fungus</name>
    <dbReference type="NCBI Taxonomy" id="443226"/>
    <lineage>
        <taxon>Eukaryota</taxon>
        <taxon>Fungi</taxon>
        <taxon>Dikarya</taxon>
        <taxon>Ascomycota</taxon>
        <taxon>Pezizomycotina</taxon>
        <taxon>Eurotiomycetes</taxon>
        <taxon>Eurotiomycetidae</taxon>
        <taxon>Onygenales</taxon>
        <taxon>Onygenaceae</taxon>
        <taxon>Coccidioides</taxon>
    </lineage>
</organism>
<evidence type="ECO:0000256" key="1">
    <source>
        <dbReference type="SAM" id="Phobius"/>
    </source>
</evidence>
<sequence>MQEVGQGYFLWKILRQQILIFIFVIISFCLSGYFNALFQECTPYSTQDILNSAHATLFKLSFFISHAIRTPIIYCLFFDRLGKKSQIPRHATRIPSMNGCKICTPFSWAMAPTAKGNAVDPEAPIAAANPIADT</sequence>
<feature type="transmembrane region" description="Helical" evidence="1">
    <location>
        <begin position="18"/>
        <end position="38"/>
    </location>
</feature>
<dbReference type="VEuPathDB" id="FungiDB:CPSG_03717"/>
<keyword evidence="1" id="KW-0812">Transmembrane</keyword>
<evidence type="ECO:0000313" key="3">
    <source>
        <dbReference type="Proteomes" id="UP000002497"/>
    </source>
</evidence>
<reference evidence="3" key="1">
    <citation type="journal article" date="2010" name="Genome Res.">
        <title>Population genomic sequencing of Coccidioides fungi reveals recent hybridization and transposon control.</title>
        <authorList>
            <person name="Neafsey D.E."/>
            <person name="Barker B.M."/>
            <person name="Sharpton T.J."/>
            <person name="Stajich J.E."/>
            <person name="Park D.J."/>
            <person name="Whiston E."/>
            <person name="Hung C.-Y."/>
            <person name="McMahan C."/>
            <person name="White J."/>
            <person name="Sykes S."/>
            <person name="Heiman D."/>
            <person name="Young S."/>
            <person name="Zeng Q."/>
            <person name="Abouelleil A."/>
            <person name="Aftuck L."/>
            <person name="Bessette D."/>
            <person name="Brown A."/>
            <person name="FitzGerald M."/>
            <person name="Lui A."/>
            <person name="Macdonald J.P."/>
            <person name="Priest M."/>
            <person name="Orbach M.J."/>
            <person name="Galgiani J.N."/>
            <person name="Kirkland T.N."/>
            <person name="Cole G.T."/>
            <person name="Birren B.W."/>
            <person name="Henn M.R."/>
            <person name="Taylor J.W."/>
            <person name="Rounsley S.D."/>
        </authorList>
    </citation>
    <scope>NUCLEOTIDE SEQUENCE [LARGE SCALE GENOMIC DNA]</scope>
    <source>
        <strain evidence="3">RMSCC 757 / Silveira</strain>
    </source>
</reference>
<protein>
    <submittedName>
        <fullName evidence="2">Uncharacterized protein</fullName>
    </submittedName>
</protein>